<dbReference type="PANTHER" id="PTHR33116:SF78">
    <property type="entry name" value="OS12G0587133 PROTEIN"/>
    <property type="match status" value="1"/>
</dbReference>
<dbReference type="AlphaFoldDB" id="A0A9J5WWE5"/>
<evidence type="ECO:0000313" key="1">
    <source>
        <dbReference type="EMBL" id="KAG5579589.1"/>
    </source>
</evidence>
<proteinExistence type="predicted"/>
<sequence length="187" mass="21523">MLCLSSPTAKVEDRLDKLRRDFLWLGNKEGKGIHLVKWQTVQLSKKSGGLGIKNLGRKIGVSCQNGYGGLYGQTDSWTSNTVTKTYGVSFGGPSKFVAKTSEEHMLQASIAEMWSQQGWNITFRRLLNDWEVDRVANLLQRLEDFSGLNTNRCNRWKHDRDGEFSVGRMYKETRQHIREISRPWKQI</sequence>
<accession>A0A9J5WWE5</accession>
<protein>
    <submittedName>
        <fullName evidence="1">Uncharacterized protein</fullName>
    </submittedName>
</protein>
<keyword evidence="2" id="KW-1185">Reference proteome</keyword>
<dbReference type="PANTHER" id="PTHR33116">
    <property type="entry name" value="REVERSE TRANSCRIPTASE ZINC-BINDING DOMAIN-CONTAINING PROTEIN-RELATED-RELATED"/>
    <property type="match status" value="1"/>
</dbReference>
<dbReference type="OrthoDB" id="689430at2759"/>
<reference evidence="1 2" key="1">
    <citation type="submission" date="2020-09" db="EMBL/GenBank/DDBJ databases">
        <title>De no assembly of potato wild relative species, Solanum commersonii.</title>
        <authorList>
            <person name="Cho K."/>
        </authorList>
    </citation>
    <scope>NUCLEOTIDE SEQUENCE [LARGE SCALE GENOMIC DNA]</scope>
    <source>
        <strain evidence="1">LZ3.2</strain>
        <tissue evidence="1">Leaf</tissue>
    </source>
</reference>
<dbReference type="Proteomes" id="UP000824120">
    <property type="component" value="Chromosome 10"/>
</dbReference>
<comment type="caution">
    <text evidence="1">The sequence shown here is derived from an EMBL/GenBank/DDBJ whole genome shotgun (WGS) entry which is preliminary data.</text>
</comment>
<name>A0A9J5WWE5_SOLCO</name>
<organism evidence="1 2">
    <name type="scientific">Solanum commersonii</name>
    <name type="common">Commerson's wild potato</name>
    <name type="synonym">Commerson's nightshade</name>
    <dbReference type="NCBI Taxonomy" id="4109"/>
    <lineage>
        <taxon>Eukaryota</taxon>
        <taxon>Viridiplantae</taxon>
        <taxon>Streptophyta</taxon>
        <taxon>Embryophyta</taxon>
        <taxon>Tracheophyta</taxon>
        <taxon>Spermatophyta</taxon>
        <taxon>Magnoliopsida</taxon>
        <taxon>eudicotyledons</taxon>
        <taxon>Gunneridae</taxon>
        <taxon>Pentapetalae</taxon>
        <taxon>asterids</taxon>
        <taxon>lamiids</taxon>
        <taxon>Solanales</taxon>
        <taxon>Solanaceae</taxon>
        <taxon>Solanoideae</taxon>
        <taxon>Solaneae</taxon>
        <taxon>Solanum</taxon>
    </lineage>
</organism>
<evidence type="ECO:0000313" key="2">
    <source>
        <dbReference type="Proteomes" id="UP000824120"/>
    </source>
</evidence>
<gene>
    <name evidence="1" type="ORF">H5410_050216</name>
</gene>
<dbReference type="EMBL" id="JACXVP010000010">
    <property type="protein sequence ID" value="KAG5579589.1"/>
    <property type="molecule type" value="Genomic_DNA"/>
</dbReference>